<dbReference type="Pfam" id="PF00535">
    <property type="entry name" value="Glycos_transf_2"/>
    <property type="match status" value="1"/>
</dbReference>
<name>A0A1G9G1A5_9BACL</name>
<dbReference type="SUPFAM" id="SSF53448">
    <property type="entry name" value="Nucleotide-diphospho-sugar transferases"/>
    <property type="match status" value="1"/>
</dbReference>
<dbReference type="PANTHER" id="PTHR43685">
    <property type="entry name" value="GLYCOSYLTRANSFERASE"/>
    <property type="match status" value="1"/>
</dbReference>
<feature type="domain" description="Glycosyltransferase 2-like" evidence="1">
    <location>
        <begin position="11"/>
        <end position="122"/>
    </location>
</feature>
<organism evidence="2 3">
    <name type="scientific">Paenibacillus jilunlii</name>
    <dbReference type="NCBI Taxonomy" id="682956"/>
    <lineage>
        <taxon>Bacteria</taxon>
        <taxon>Bacillati</taxon>
        <taxon>Bacillota</taxon>
        <taxon>Bacilli</taxon>
        <taxon>Bacillales</taxon>
        <taxon>Paenibacillaceae</taxon>
        <taxon>Paenibacillus</taxon>
    </lineage>
</organism>
<evidence type="ECO:0000259" key="1">
    <source>
        <dbReference type="Pfam" id="PF00535"/>
    </source>
</evidence>
<sequence length="263" mass="31393">MNIMWNKPKVSVIMPVYNREEVLSCAIESVLNQDYAKFELIIVDDCSTDGTPELISNYEKMDKRIRSVRNEMNSRLAPQEWEPRNDGLRLAQGEYVAYLDSDNEWWPSFIGDMSKVLEMNPEIQLVHCNSLNFYPPQVLQRVMASDQRKLVYCGNDCACFSCEELTESEFGAAVYIDTNEMMHRASVFREIGGYWNTFHPRRKEIQAYQGNRYLYRRHNDQDLFERIYYRYSRQSIYHLNKMLVNYYYPGSNRTRQPQWFEHI</sequence>
<dbReference type="PANTHER" id="PTHR43685:SF2">
    <property type="entry name" value="GLYCOSYLTRANSFERASE 2-LIKE DOMAIN-CONTAINING PROTEIN"/>
    <property type="match status" value="1"/>
</dbReference>
<dbReference type="Proteomes" id="UP000182783">
    <property type="component" value="Unassembled WGS sequence"/>
</dbReference>
<dbReference type="InterPro" id="IPR050834">
    <property type="entry name" value="Glycosyltransf_2"/>
</dbReference>
<accession>A0A1G9G1A5</accession>
<dbReference type="AlphaFoldDB" id="A0A1G9G1A5"/>
<dbReference type="InterPro" id="IPR029044">
    <property type="entry name" value="Nucleotide-diphossugar_trans"/>
</dbReference>
<evidence type="ECO:0000313" key="2">
    <source>
        <dbReference type="EMBL" id="SDK94452.1"/>
    </source>
</evidence>
<protein>
    <submittedName>
        <fullName evidence="2">Glycosyltransferase involved in cell wall bisynthesis</fullName>
    </submittedName>
</protein>
<dbReference type="GO" id="GO:0016740">
    <property type="term" value="F:transferase activity"/>
    <property type="evidence" value="ECO:0007669"/>
    <property type="project" value="UniProtKB-KW"/>
</dbReference>
<dbReference type="EMBL" id="FNGM01000001">
    <property type="protein sequence ID" value="SDK94452.1"/>
    <property type="molecule type" value="Genomic_DNA"/>
</dbReference>
<dbReference type="InterPro" id="IPR001173">
    <property type="entry name" value="Glyco_trans_2-like"/>
</dbReference>
<evidence type="ECO:0000313" key="3">
    <source>
        <dbReference type="Proteomes" id="UP000182783"/>
    </source>
</evidence>
<dbReference type="CDD" id="cd00761">
    <property type="entry name" value="Glyco_tranf_GTA_type"/>
    <property type="match status" value="1"/>
</dbReference>
<proteinExistence type="predicted"/>
<gene>
    <name evidence="2" type="ORF">SAMN05216191_101179</name>
</gene>
<dbReference type="Gene3D" id="3.90.550.10">
    <property type="entry name" value="Spore Coat Polysaccharide Biosynthesis Protein SpsA, Chain A"/>
    <property type="match status" value="1"/>
</dbReference>
<reference evidence="2 3" key="1">
    <citation type="submission" date="2016-10" db="EMBL/GenBank/DDBJ databases">
        <authorList>
            <person name="de Groot N.N."/>
        </authorList>
    </citation>
    <scope>NUCLEOTIDE SEQUENCE [LARGE SCALE GENOMIC DNA]</scope>
    <source>
        <strain evidence="2 3">CGMCC 1.10239</strain>
    </source>
</reference>
<keyword evidence="2" id="KW-0808">Transferase</keyword>